<dbReference type="RefSeq" id="WP_101556705.1">
    <property type="nucleotide sequence ID" value="NZ_FXZI01000004.1"/>
</dbReference>
<accession>A0A2H1J8J0</accession>
<dbReference type="AlphaFoldDB" id="A0A2H1J8J0"/>
<dbReference type="Proteomes" id="UP000234300">
    <property type="component" value="Unassembled WGS sequence"/>
</dbReference>
<dbReference type="EMBL" id="FXZI01000004">
    <property type="protein sequence ID" value="SMX83638.1"/>
    <property type="molecule type" value="Genomic_DNA"/>
</dbReference>
<gene>
    <name evidence="1" type="ORF">BAURA86_01399</name>
</gene>
<name>A0A2H1J8J0_BREAU</name>
<organism evidence="1 2">
    <name type="scientific">Brevibacterium aurantiacum</name>
    <dbReference type="NCBI Taxonomy" id="273384"/>
    <lineage>
        <taxon>Bacteria</taxon>
        <taxon>Bacillati</taxon>
        <taxon>Actinomycetota</taxon>
        <taxon>Actinomycetes</taxon>
        <taxon>Micrococcales</taxon>
        <taxon>Brevibacteriaceae</taxon>
        <taxon>Brevibacterium</taxon>
    </lineage>
</organism>
<evidence type="ECO:0000313" key="1">
    <source>
        <dbReference type="EMBL" id="SMX83638.1"/>
    </source>
</evidence>
<protein>
    <submittedName>
        <fullName evidence="1">Uncharacterized protein</fullName>
    </submittedName>
</protein>
<sequence length="258" mass="29626">MTEVIEELAQVKSEVVAFGTAQEWLDSRWAQMNANPPVVLMTSNYGNQRTVNESTDIHVDSIVDGGEAVKWGGVNNRGDSYRQIVQGLIDSSDPDFDDWFSRMGRLRLFRHHGPEGPIYETGNSRHRVHTVKALRLSRFPARVEFEYSPLAAGDEVVINLDSDEERRHAEAIAKLGWIDEEPPKYSHMFSPRLTIDLPYTWALEPNAKRQRINEAYARVYPEFVDTVPTVVVDEEEIKEPKHRSLWQHIRAAWKSEEA</sequence>
<evidence type="ECO:0000313" key="2">
    <source>
        <dbReference type="Proteomes" id="UP000234300"/>
    </source>
</evidence>
<proteinExistence type="predicted"/>
<reference evidence="1 2" key="1">
    <citation type="submission" date="2017-03" db="EMBL/GenBank/DDBJ databases">
        <authorList>
            <person name="Afonso C.L."/>
            <person name="Miller P.J."/>
            <person name="Scott M.A."/>
            <person name="Spackman E."/>
            <person name="Goraichik I."/>
            <person name="Dimitrov K.M."/>
            <person name="Suarez D.L."/>
            <person name="Swayne D.E."/>
        </authorList>
    </citation>
    <scope>NUCLEOTIDE SEQUENCE [LARGE SCALE GENOMIC DNA]</scope>
    <source>
        <strain evidence="2">8(6)</strain>
    </source>
</reference>